<dbReference type="AlphaFoldDB" id="A0A3D9IBF6"/>
<dbReference type="InterPro" id="IPR006626">
    <property type="entry name" value="PbH1"/>
</dbReference>
<dbReference type="InterPro" id="IPR024535">
    <property type="entry name" value="RHGA/B-epi-like_pectate_lyase"/>
</dbReference>
<reference evidence="2 3" key="1">
    <citation type="submission" date="2018-07" db="EMBL/GenBank/DDBJ databases">
        <title>Genomic Encyclopedia of Type Strains, Phase III (KMG-III): the genomes of soil and plant-associated and newly described type strains.</title>
        <authorList>
            <person name="Whitman W."/>
        </authorList>
    </citation>
    <scope>NUCLEOTIDE SEQUENCE [LARGE SCALE GENOMIC DNA]</scope>
    <source>
        <strain evidence="2 3">CECT 7287</strain>
    </source>
</reference>
<proteinExistence type="predicted"/>
<protein>
    <submittedName>
        <fullName evidence="2">Pectate lyase-like protein</fullName>
    </submittedName>
</protein>
<feature type="domain" description="Rhamnogalacturonase A/B/Epimerase-like pectate lyase" evidence="1">
    <location>
        <begin position="45"/>
        <end position="208"/>
    </location>
</feature>
<dbReference type="Proteomes" id="UP000256977">
    <property type="component" value="Unassembled WGS sequence"/>
</dbReference>
<dbReference type="Pfam" id="PF12708">
    <property type="entry name" value="Pect-lyase_RHGA_epim"/>
    <property type="match status" value="1"/>
</dbReference>
<organism evidence="2 3">
    <name type="scientific">Cohnella phaseoli</name>
    <dbReference type="NCBI Taxonomy" id="456490"/>
    <lineage>
        <taxon>Bacteria</taxon>
        <taxon>Bacillati</taxon>
        <taxon>Bacillota</taxon>
        <taxon>Bacilli</taxon>
        <taxon>Bacillales</taxon>
        <taxon>Paenibacillaceae</taxon>
        <taxon>Cohnella</taxon>
    </lineage>
</organism>
<accession>A0A3D9IBF6</accession>
<comment type="caution">
    <text evidence="2">The sequence shown here is derived from an EMBL/GenBank/DDBJ whole genome shotgun (WGS) entry which is preliminary data.</text>
</comment>
<gene>
    <name evidence="2" type="ORF">DFP98_13224</name>
</gene>
<dbReference type="RefSeq" id="WP_181918028.1">
    <property type="nucleotide sequence ID" value="NZ_QRDZ01000032.1"/>
</dbReference>
<dbReference type="InterPro" id="IPR011050">
    <property type="entry name" value="Pectin_lyase_fold/virulence"/>
</dbReference>
<dbReference type="Gene3D" id="2.160.20.10">
    <property type="entry name" value="Single-stranded right-handed beta-helix, Pectin lyase-like"/>
    <property type="match status" value="1"/>
</dbReference>
<sequence>MVGYRMISNRITAALLAALVIWGVIGVVPPRAEAASGSDYNVKAAPYNAAGDGTTDDTTAIQSAINDAQSAGGGVVFFPKGSYKISSTLRVTGHNVQLEGTGKGSAIFLDKSTDAVIHIGHTTDMHQTTHNKVKNLTVDRSVAPNSDVANSPSYGIRVEYARFTTIDGVTVYNAGYGISVGVKGATGFNTQFANILNSNVMVSGSMRGNAVFPGANVVFWSGADYKMSANFLEPTNVGVLMEGDSNGINIDTTTVINGAAYNYGIVSGGTGFARYIVNCIIENAHHQQIYIAGSSSRVTVADSWIGAGDEEGTATRRGILIEAGASRITIADNRIGDQQLQGIFSMGDNVTITGNMLERNVVYNRLNAGNCTTCDSVQIEGGKHVIVSNNRVYSDYDRNGIGLFDDGTRVLNYYIVTDNDTSESGSGIYDGATGTNKVVADNL</sequence>
<evidence type="ECO:0000313" key="3">
    <source>
        <dbReference type="Proteomes" id="UP000256977"/>
    </source>
</evidence>
<evidence type="ECO:0000313" key="2">
    <source>
        <dbReference type="EMBL" id="RED59102.1"/>
    </source>
</evidence>
<dbReference type="InterPro" id="IPR012334">
    <property type="entry name" value="Pectin_lyas_fold"/>
</dbReference>
<dbReference type="SMART" id="SM00710">
    <property type="entry name" value="PbH1"/>
    <property type="match status" value="5"/>
</dbReference>
<dbReference type="GO" id="GO:0016829">
    <property type="term" value="F:lyase activity"/>
    <property type="evidence" value="ECO:0007669"/>
    <property type="project" value="UniProtKB-KW"/>
</dbReference>
<evidence type="ECO:0000259" key="1">
    <source>
        <dbReference type="Pfam" id="PF12708"/>
    </source>
</evidence>
<dbReference type="SUPFAM" id="SSF51126">
    <property type="entry name" value="Pectin lyase-like"/>
    <property type="match status" value="1"/>
</dbReference>
<name>A0A3D9IBF6_9BACL</name>
<keyword evidence="3" id="KW-1185">Reference proteome</keyword>
<dbReference type="EMBL" id="QRDZ01000032">
    <property type="protein sequence ID" value="RED59102.1"/>
    <property type="molecule type" value="Genomic_DNA"/>
</dbReference>
<keyword evidence="2" id="KW-0456">Lyase</keyword>